<evidence type="ECO:0000256" key="1">
    <source>
        <dbReference type="ARBA" id="ARBA00023002"/>
    </source>
</evidence>
<organism evidence="3 4">
    <name type="scientific">Myxozyma melibiosi</name>
    <dbReference type="NCBI Taxonomy" id="54550"/>
    <lineage>
        <taxon>Eukaryota</taxon>
        <taxon>Fungi</taxon>
        <taxon>Dikarya</taxon>
        <taxon>Ascomycota</taxon>
        <taxon>Saccharomycotina</taxon>
        <taxon>Lipomycetes</taxon>
        <taxon>Lipomycetales</taxon>
        <taxon>Lipomycetaceae</taxon>
        <taxon>Myxozyma</taxon>
    </lineage>
</organism>
<evidence type="ECO:0000259" key="2">
    <source>
        <dbReference type="Pfam" id="PF00248"/>
    </source>
</evidence>
<dbReference type="RefSeq" id="XP_064766602.1">
    <property type="nucleotide sequence ID" value="XM_064913338.1"/>
</dbReference>
<feature type="domain" description="NADP-dependent oxidoreductase" evidence="2">
    <location>
        <begin position="18"/>
        <end position="280"/>
    </location>
</feature>
<dbReference type="InterPro" id="IPR036812">
    <property type="entry name" value="NAD(P)_OxRdtase_dom_sf"/>
</dbReference>
<dbReference type="Proteomes" id="UP001498771">
    <property type="component" value="Unassembled WGS sequence"/>
</dbReference>
<dbReference type="InterPro" id="IPR020471">
    <property type="entry name" value="AKR"/>
</dbReference>
<dbReference type="Pfam" id="PF00248">
    <property type="entry name" value="Aldo_ket_red"/>
    <property type="match status" value="1"/>
</dbReference>
<protein>
    <submittedName>
        <fullName evidence="3">Aldo/keto reductase</fullName>
    </submittedName>
</protein>
<keyword evidence="1" id="KW-0560">Oxidoreductase</keyword>
<name>A0ABR1F147_9ASCO</name>
<keyword evidence="4" id="KW-1185">Reference proteome</keyword>
<evidence type="ECO:0000313" key="4">
    <source>
        <dbReference type="Proteomes" id="UP001498771"/>
    </source>
</evidence>
<dbReference type="PIRSF" id="PIRSF000097">
    <property type="entry name" value="AKR"/>
    <property type="match status" value="1"/>
</dbReference>
<dbReference type="SUPFAM" id="SSF51430">
    <property type="entry name" value="NAD(P)-linked oxidoreductase"/>
    <property type="match status" value="1"/>
</dbReference>
<proteinExistence type="predicted"/>
<dbReference type="PANTHER" id="PTHR11732">
    <property type="entry name" value="ALDO/KETO REDUCTASE"/>
    <property type="match status" value="1"/>
</dbReference>
<dbReference type="InterPro" id="IPR018170">
    <property type="entry name" value="Aldo/ket_reductase_CS"/>
</dbReference>
<evidence type="ECO:0000313" key="3">
    <source>
        <dbReference type="EMBL" id="KAK7203569.1"/>
    </source>
</evidence>
<dbReference type="PROSITE" id="PS00798">
    <property type="entry name" value="ALDOKETO_REDUCTASE_1"/>
    <property type="match status" value="1"/>
</dbReference>
<dbReference type="PROSITE" id="PS00062">
    <property type="entry name" value="ALDOKETO_REDUCTASE_2"/>
    <property type="match status" value="1"/>
</dbReference>
<gene>
    <name evidence="3" type="ORF">BZA70DRAFT_282767</name>
</gene>
<dbReference type="Gene3D" id="3.20.20.100">
    <property type="entry name" value="NADP-dependent oxidoreductase domain"/>
    <property type="match status" value="1"/>
</dbReference>
<dbReference type="EMBL" id="JBBJBU010000011">
    <property type="protein sequence ID" value="KAK7203569.1"/>
    <property type="molecule type" value="Genomic_DNA"/>
</dbReference>
<dbReference type="PRINTS" id="PR00069">
    <property type="entry name" value="ALDKETRDTASE"/>
</dbReference>
<accession>A0ABR1F147</accession>
<comment type="caution">
    <text evidence="3">The sequence shown here is derived from an EMBL/GenBank/DDBJ whole genome shotgun (WGS) entry which is preliminary data.</text>
</comment>
<dbReference type="InterPro" id="IPR023210">
    <property type="entry name" value="NADP_OxRdtase_dom"/>
</dbReference>
<reference evidence="3 4" key="1">
    <citation type="submission" date="2024-03" db="EMBL/GenBank/DDBJ databases">
        <title>Genome-scale model development and genomic sequencing of the oleaginous clade Lipomyces.</title>
        <authorList>
            <consortium name="Lawrence Berkeley National Laboratory"/>
            <person name="Czajka J.J."/>
            <person name="Han Y."/>
            <person name="Kim J."/>
            <person name="Mondo S.J."/>
            <person name="Hofstad B.A."/>
            <person name="Robles A."/>
            <person name="Haridas S."/>
            <person name="Riley R."/>
            <person name="LaButti K."/>
            <person name="Pangilinan J."/>
            <person name="Andreopoulos W."/>
            <person name="Lipzen A."/>
            <person name="Yan J."/>
            <person name="Wang M."/>
            <person name="Ng V."/>
            <person name="Grigoriev I.V."/>
            <person name="Spatafora J.W."/>
            <person name="Magnuson J.K."/>
            <person name="Baker S.E."/>
            <person name="Pomraning K.R."/>
        </authorList>
    </citation>
    <scope>NUCLEOTIDE SEQUENCE [LARGE SCALE GENOMIC DNA]</scope>
    <source>
        <strain evidence="3 4">Phaff 52-87</strain>
    </source>
</reference>
<sequence length="300" mass="33207">MATKRLLKLNTGVSIPALGLGTWQSAPNEVYEAVLTALKTGYRHIDTAYAYENEAEVGKAIRDSGIPREEIFLTTKLWGTFHTKPEENLDISLKNLGLDYVDLYLMHWPIPFNPEGTGLVPHRADGSVDSLSDWDFIKTWELMQKIPSSKAKAIGVSNFSIKNLTKLLAAPTTKVVPAANQVELHPYLPQHKLVDFCKSKGIVVTAYSPLGSTSAPLQKEPVVQKIAEELKITAPQVLISWAISRGTSVLPKSVTPERIVTNFNDVELDAEKVAAIDEIYKTTSKRIVNPPWGDIFNDEE</sequence>
<dbReference type="GeneID" id="90038850"/>